<gene>
    <name evidence="1" type="ORF">PO587_26505</name>
</gene>
<reference evidence="1 2" key="1">
    <citation type="journal article" date="2015" name="Int. J. Syst. Evol. Microbiol.">
        <title>Streptomyces gilvifuscus sp. nov., an actinomycete that produces antibacterial compounds isolated from soil.</title>
        <authorList>
            <person name="Nguyen T.M."/>
            <person name="Kim J."/>
        </authorList>
    </citation>
    <scope>NUCLEOTIDE SEQUENCE [LARGE SCALE GENOMIC DNA]</scope>
    <source>
        <strain evidence="1 2">T113</strain>
    </source>
</reference>
<dbReference type="RefSeq" id="WP_272176944.1">
    <property type="nucleotide sequence ID" value="NZ_JAQOSK010000011.1"/>
</dbReference>
<dbReference type="Proteomes" id="UP001221328">
    <property type="component" value="Unassembled WGS sequence"/>
</dbReference>
<protein>
    <recommendedName>
        <fullName evidence="3">DUF4034 domain-containing protein</fullName>
    </recommendedName>
</protein>
<evidence type="ECO:0000313" key="1">
    <source>
        <dbReference type="EMBL" id="MDC2958011.1"/>
    </source>
</evidence>
<name>A0ABT5FZL5_9ACTN</name>
<proteinExistence type="predicted"/>
<accession>A0ABT5FZL5</accession>
<dbReference type="EMBL" id="JAQOSK010000011">
    <property type="protein sequence ID" value="MDC2958011.1"/>
    <property type="molecule type" value="Genomic_DNA"/>
</dbReference>
<keyword evidence="2" id="KW-1185">Reference proteome</keyword>
<organism evidence="1 2">
    <name type="scientific">Streptomyces gilvifuscus</name>
    <dbReference type="NCBI Taxonomy" id="1550617"/>
    <lineage>
        <taxon>Bacteria</taxon>
        <taxon>Bacillati</taxon>
        <taxon>Actinomycetota</taxon>
        <taxon>Actinomycetes</taxon>
        <taxon>Kitasatosporales</taxon>
        <taxon>Streptomycetaceae</taxon>
        <taxon>Streptomyces</taxon>
    </lineage>
</organism>
<comment type="caution">
    <text evidence="1">The sequence shown here is derived from an EMBL/GenBank/DDBJ whole genome shotgun (WGS) entry which is preliminary data.</text>
</comment>
<evidence type="ECO:0008006" key="3">
    <source>
        <dbReference type="Google" id="ProtNLM"/>
    </source>
</evidence>
<sequence length="302" mass="33314">MALFSRRQQTPTPRLAPELDDTALGRVLRGVASSRGPGPQDLAIAQLEQLLRDTGDDWDRRCHRVTVLAEAAPALARGWRLQRPRDPDALLLHAWSELPTDPLAATATFRLAAQARPADPTPWVGSLAALRLLARPSAELTPVWREIRARDPWHREAHLQVLGYLSPEERGSQATLRDFVDDVVATMPYGVPTQCLPLTAAVRQYHRDLDSGGTRAIGAGRYWSQPHVAPLLDQALEHWPRPGHPRHAATVADLGILAYALARAVRTEDAATVFAATGALVAPWPWGHDGDPVERYAYWSRT</sequence>
<evidence type="ECO:0000313" key="2">
    <source>
        <dbReference type="Proteomes" id="UP001221328"/>
    </source>
</evidence>